<dbReference type="EMBL" id="CAJNJA010035586">
    <property type="protein sequence ID" value="CAE7708705.1"/>
    <property type="molecule type" value="Genomic_DNA"/>
</dbReference>
<sequence length="73" mass="8357">DGAEVPAPGPEPKLWAMIKPRKVLCENGPEKSDGTETLRRRMRRWYEKELKKLGNAAGEGLEEESLKDKHWVI</sequence>
<comment type="caution">
    <text evidence="1">The sequence shown here is derived from an EMBL/GenBank/DDBJ whole genome shotgun (WGS) entry which is preliminary data.</text>
</comment>
<accession>A0A812WYW6</accession>
<proteinExistence type="predicted"/>
<name>A0A812WYW6_9DINO</name>
<dbReference type="AlphaFoldDB" id="A0A812WYW6"/>
<feature type="non-terminal residue" evidence="1">
    <location>
        <position position="1"/>
    </location>
</feature>
<dbReference type="Proteomes" id="UP000601435">
    <property type="component" value="Unassembled WGS sequence"/>
</dbReference>
<dbReference type="OrthoDB" id="440619at2759"/>
<evidence type="ECO:0000313" key="1">
    <source>
        <dbReference type="EMBL" id="CAE7708705.1"/>
    </source>
</evidence>
<evidence type="ECO:0000313" key="2">
    <source>
        <dbReference type="Proteomes" id="UP000601435"/>
    </source>
</evidence>
<protein>
    <submittedName>
        <fullName evidence="1">Uncharacterized protein</fullName>
    </submittedName>
</protein>
<organism evidence="1 2">
    <name type="scientific">Symbiodinium necroappetens</name>
    <dbReference type="NCBI Taxonomy" id="1628268"/>
    <lineage>
        <taxon>Eukaryota</taxon>
        <taxon>Sar</taxon>
        <taxon>Alveolata</taxon>
        <taxon>Dinophyceae</taxon>
        <taxon>Suessiales</taxon>
        <taxon>Symbiodiniaceae</taxon>
        <taxon>Symbiodinium</taxon>
    </lineage>
</organism>
<feature type="non-terminal residue" evidence="1">
    <location>
        <position position="73"/>
    </location>
</feature>
<keyword evidence="2" id="KW-1185">Reference proteome</keyword>
<reference evidence="1" key="1">
    <citation type="submission" date="2021-02" db="EMBL/GenBank/DDBJ databases">
        <authorList>
            <person name="Dougan E. K."/>
            <person name="Rhodes N."/>
            <person name="Thang M."/>
            <person name="Chan C."/>
        </authorList>
    </citation>
    <scope>NUCLEOTIDE SEQUENCE</scope>
</reference>
<gene>
    <name evidence="1" type="ORF">SNEC2469_LOCUS20440</name>
</gene>